<evidence type="ECO:0000256" key="3">
    <source>
        <dbReference type="ARBA" id="ARBA00022723"/>
    </source>
</evidence>
<keyword evidence="3 7" id="KW-0479">Metal-binding</keyword>
<sequence length="410" mass="44798">MTMDCRHAEFTLDPATPDVHADNERLRELGPLVPVEIDGVRAWAATRHATLAAVLAHPDLSRDVRHWAPEGRAAVSMATAVGKITSDTSMLNSEGEAHRRLRTPLIRAFTARRVQELRPRVAEMAADVVDALAKLPSGPVDLRQHFAYPLPRDVISELMGIPEGMREQLHELTDVAARVGDGPDDVSGHRAALYELLDEVIEVRRGTPGEDLITDLIEVREQDGERLSRSELLDTIELLFIAGHVTTVNLLTNAARAMLTRPDQLALVLSGERPWSAVVEETLRWDSPVAHFPMRYAVRDLEIDGIRLRKGEAVVACFASAGRDPDRYGERAGRFDVAAPQPGHLSFGHGTHFCLGAPLARLEGEVALAALFEAYPRMVLAGPDSGTRPLGTVLGNSTRSLPVLLGERSV</sequence>
<accession>A0A918E6S5</accession>
<dbReference type="Pfam" id="PF00067">
    <property type="entry name" value="p450"/>
    <property type="match status" value="2"/>
</dbReference>
<evidence type="ECO:0000313" key="8">
    <source>
        <dbReference type="EMBL" id="GGP11230.1"/>
    </source>
</evidence>
<keyword evidence="5 7" id="KW-0408">Iron</keyword>
<dbReference type="GO" id="GO:0005506">
    <property type="term" value="F:iron ion binding"/>
    <property type="evidence" value="ECO:0007669"/>
    <property type="project" value="InterPro"/>
</dbReference>
<dbReference type="FunFam" id="1.10.630.10:FF:000018">
    <property type="entry name" value="Cytochrome P450 monooxygenase"/>
    <property type="match status" value="1"/>
</dbReference>
<dbReference type="SUPFAM" id="SSF48264">
    <property type="entry name" value="Cytochrome P450"/>
    <property type="match status" value="1"/>
</dbReference>
<evidence type="ECO:0000256" key="4">
    <source>
        <dbReference type="ARBA" id="ARBA00023002"/>
    </source>
</evidence>
<reference evidence="8" key="1">
    <citation type="journal article" date="2014" name="Int. J. Syst. Evol. Microbiol.">
        <title>Complete genome sequence of Corynebacterium casei LMG S-19264T (=DSM 44701T), isolated from a smear-ripened cheese.</title>
        <authorList>
            <consortium name="US DOE Joint Genome Institute (JGI-PGF)"/>
            <person name="Walter F."/>
            <person name="Albersmeier A."/>
            <person name="Kalinowski J."/>
            <person name="Ruckert C."/>
        </authorList>
    </citation>
    <scope>NUCLEOTIDE SEQUENCE</scope>
    <source>
        <strain evidence="8">CGMCC 4.7430</strain>
    </source>
</reference>
<evidence type="ECO:0000313" key="9">
    <source>
        <dbReference type="Proteomes" id="UP000660745"/>
    </source>
</evidence>
<keyword evidence="6 7" id="KW-0503">Monooxygenase</keyword>
<dbReference type="InterPro" id="IPR036396">
    <property type="entry name" value="Cyt_P450_sf"/>
</dbReference>
<comment type="caution">
    <text evidence="8">The sequence shown here is derived from an EMBL/GenBank/DDBJ whole genome shotgun (WGS) entry which is preliminary data.</text>
</comment>
<evidence type="ECO:0000256" key="6">
    <source>
        <dbReference type="ARBA" id="ARBA00023033"/>
    </source>
</evidence>
<dbReference type="PRINTS" id="PR00359">
    <property type="entry name" value="BP450"/>
</dbReference>
<evidence type="ECO:0000256" key="7">
    <source>
        <dbReference type="RuleBase" id="RU000461"/>
    </source>
</evidence>
<evidence type="ECO:0000256" key="1">
    <source>
        <dbReference type="ARBA" id="ARBA00010617"/>
    </source>
</evidence>
<proteinExistence type="inferred from homology"/>
<gene>
    <name evidence="8" type="ORF">GCM10012278_53990</name>
</gene>
<reference evidence="8" key="2">
    <citation type="submission" date="2020-09" db="EMBL/GenBank/DDBJ databases">
        <authorList>
            <person name="Sun Q."/>
            <person name="Zhou Y."/>
        </authorList>
    </citation>
    <scope>NUCLEOTIDE SEQUENCE</scope>
    <source>
        <strain evidence="8">CGMCC 4.7430</strain>
    </source>
</reference>
<dbReference type="AlphaFoldDB" id="A0A918E6S5"/>
<dbReference type="PANTHER" id="PTHR46696:SF1">
    <property type="entry name" value="CYTOCHROME P450 YJIB-RELATED"/>
    <property type="match status" value="1"/>
</dbReference>
<dbReference type="RefSeq" id="WP_189141520.1">
    <property type="nucleotide sequence ID" value="NZ_BMNK01000010.1"/>
</dbReference>
<keyword evidence="9" id="KW-1185">Reference proteome</keyword>
<dbReference type="InterPro" id="IPR002397">
    <property type="entry name" value="Cyt_P450_B"/>
</dbReference>
<dbReference type="GO" id="GO:0004497">
    <property type="term" value="F:monooxygenase activity"/>
    <property type="evidence" value="ECO:0007669"/>
    <property type="project" value="UniProtKB-KW"/>
</dbReference>
<dbReference type="CDD" id="cd11029">
    <property type="entry name" value="CYP107-like"/>
    <property type="match status" value="1"/>
</dbReference>
<dbReference type="PROSITE" id="PS00086">
    <property type="entry name" value="CYTOCHROME_P450"/>
    <property type="match status" value="1"/>
</dbReference>
<dbReference type="InterPro" id="IPR017972">
    <property type="entry name" value="Cyt_P450_CS"/>
</dbReference>
<organism evidence="8 9">
    <name type="scientific">Nonomuraea glycinis</name>
    <dbReference type="NCBI Taxonomy" id="2047744"/>
    <lineage>
        <taxon>Bacteria</taxon>
        <taxon>Bacillati</taxon>
        <taxon>Actinomycetota</taxon>
        <taxon>Actinomycetes</taxon>
        <taxon>Streptosporangiales</taxon>
        <taxon>Streptosporangiaceae</taxon>
        <taxon>Nonomuraea</taxon>
    </lineage>
</organism>
<dbReference type="EMBL" id="BMNK01000010">
    <property type="protein sequence ID" value="GGP11230.1"/>
    <property type="molecule type" value="Genomic_DNA"/>
</dbReference>
<dbReference type="Gene3D" id="1.10.630.10">
    <property type="entry name" value="Cytochrome P450"/>
    <property type="match status" value="1"/>
</dbReference>
<dbReference type="PANTHER" id="PTHR46696">
    <property type="entry name" value="P450, PUTATIVE (EUROFUNG)-RELATED"/>
    <property type="match status" value="1"/>
</dbReference>
<comment type="similarity">
    <text evidence="1 7">Belongs to the cytochrome P450 family.</text>
</comment>
<name>A0A918E6S5_9ACTN</name>
<dbReference type="GO" id="GO:0020037">
    <property type="term" value="F:heme binding"/>
    <property type="evidence" value="ECO:0007669"/>
    <property type="project" value="InterPro"/>
</dbReference>
<evidence type="ECO:0000256" key="2">
    <source>
        <dbReference type="ARBA" id="ARBA00022617"/>
    </source>
</evidence>
<dbReference type="GO" id="GO:0016705">
    <property type="term" value="F:oxidoreductase activity, acting on paired donors, with incorporation or reduction of molecular oxygen"/>
    <property type="evidence" value="ECO:0007669"/>
    <property type="project" value="InterPro"/>
</dbReference>
<keyword evidence="4 7" id="KW-0560">Oxidoreductase</keyword>
<evidence type="ECO:0000256" key="5">
    <source>
        <dbReference type="ARBA" id="ARBA00023004"/>
    </source>
</evidence>
<dbReference type="Proteomes" id="UP000660745">
    <property type="component" value="Unassembled WGS sequence"/>
</dbReference>
<dbReference type="InterPro" id="IPR001128">
    <property type="entry name" value="Cyt_P450"/>
</dbReference>
<keyword evidence="2 7" id="KW-0349">Heme</keyword>
<protein>
    <submittedName>
        <fullName evidence="8">Cytochrome P450</fullName>
    </submittedName>
</protein>